<organism evidence="1">
    <name type="scientific">uncultured Caudovirales phage</name>
    <dbReference type="NCBI Taxonomy" id="2100421"/>
    <lineage>
        <taxon>Viruses</taxon>
        <taxon>Duplodnaviria</taxon>
        <taxon>Heunggongvirae</taxon>
        <taxon>Uroviricota</taxon>
        <taxon>Caudoviricetes</taxon>
        <taxon>Peduoviridae</taxon>
        <taxon>Maltschvirus</taxon>
        <taxon>Maltschvirus maltsch</taxon>
    </lineage>
</organism>
<dbReference type="PANTHER" id="PTHR31340:SF3">
    <property type="entry name" value="MITOCHONDRIAL GENOME MAINTENANCE EXONUCLEASE 1"/>
    <property type="match status" value="1"/>
</dbReference>
<dbReference type="EMBL" id="LR796178">
    <property type="protein sequence ID" value="CAB4124144.1"/>
    <property type="molecule type" value="Genomic_DNA"/>
</dbReference>
<protein>
    <recommendedName>
        <fullName evidence="2">PD-(D/E)XK nuclease superfamily</fullName>
    </recommendedName>
</protein>
<reference evidence="1" key="1">
    <citation type="submission" date="2020-04" db="EMBL/GenBank/DDBJ databases">
        <authorList>
            <person name="Chiriac C."/>
            <person name="Salcher M."/>
            <person name="Ghai R."/>
            <person name="Kavagutti S V."/>
        </authorList>
    </citation>
    <scope>NUCLEOTIDE SEQUENCE</scope>
</reference>
<sequence>MFNHITHSFPTIVQENTENGRFYVTPNGQKYPSITTILSAESKDGIDAWRKKVGDAHADKISRNAATRGTAVHAIIEKYLNNEDVSRESIMPNAKSLFIRMKPELHKLNNIHCLEQRLYSHELGLAGTVDCIAEHDGVLSVIDFKTSAKIKKVEYIKNYFMQGAAYSKMFYDMTSVKIDKVVILIGVDESNFCQTMIENPWNHIVDLKRCIENYHRGKRNGN</sequence>
<evidence type="ECO:0000313" key="1">
    <source>
        <dbReference type="EMBL" id="CAB4124144.1"/>
    </source>
</evidence>
<proteinExistence type="predicted"/>
<dbReference type="SUPFAM" id="SSF52980">
    <property type="entry name" value="Restriction endonuclease-like"/>
    <property type="match status" value="1"/>
</dbReference>
<evidence type="ECO:0008006" key="2">
    <source>
        <dbReference type="Google" id="ProtNLM"/>
    </source>
</evidence>
<dbReference type="InterPro" id="IPR011335">
    <property type="entry name" value="Restrct_endonuc-II-like"/>
</dbReference>
<dbReference type="Gene3D" id="3.90.320.10">
    <property type="match status" value="1"/>
</dbReference>
<dbReference type="PANTHER" id="PTHR31340">
    <property type="entry name" value="MITOCHONDRIAL GENOME MAINTENANCE EXONUCLEASE 1"/>
    <property type="match status" value="1"/>
</dbReference>
<accession>A0A6J5KP60</accession>
<name>A0A6J5KP60_9CAUD</name>
<dbReference type="InterPro" id="IPR011604">
    <property type="entry name" value="PDDEXK-like_dom_sf"/>
</dbReference>
<gene>
    <name evidence="1" type="ORF">UFOVP49_29</name>
</gene>